<dbReference type="Proteomes" id="UP000546007">
    <property type="component" value="Unassembled WGS sequence"/>
</dbReference>
<proteinExistence type="predicted"/>
<organism evidence="1 2">
    <name type="scientific">Butyricimonas faecihominis</name>
    <dbReference type="NCBI Taxonomy" id="1472416"/>
    <lineage>
        <taxon>Bacteria</taxon>
        <taxon>Pseudomonadati</taxon>
        <taxon>Bacteroidota</taxon>
        <taxon>Bacteroidia</taxon>
        <taxon>Bacteroidales</taxon>
        <taxon>Odoribacteraceae</taxon>
        <taxon>Butyricimonas</taxon>
    </lineage>
</organism>
<evidence type="ECO:0000313" key="1">
    <source>
        <dbReference type="EMBL" id="MBB4025314.1"/>
    </source>
</evidence>
<accession>A0A7W6HUQ9</accession>
<sequence>MSHEETNSEVLNSIYADESPIPVIYQSGYLTIKDYDPRFENYILGFPNREVEE</sequence>
<dbReference type="AlphaFoldDB" id="A0A7W6HUQ9"/>
<comment type="caution">
    <text evidence="1">The sequence shown here is derived from an EMBL/GenBank/DDBJ whole genome shotgun (WGS) entry which is preliminary data.</text>
</comment>
<gene>
    <name evidence="1" type="ORF">GGR14_001086</name>
</gene>
<evidence type="ECO:0000313" key="2">
    <source>
        <dbReference type="Proteomes" id="UP000546007"/>
    </source>
</evidence>
<protein>
    <submittedName>
        <fullName evidence="1">Uncharacterized protein</fullName>
    </submittedName>
</protein>
<keyword evidence="2" id="KW-1185">Reference proteome</keyword>
<dbReference type="EMBL" id="JACIES010000002">
    <property type="protein sequence ID" value="MBB4025314.1"/>
    <property type="molecule type" value="Genomic_DNA"/>
</dbReference>
<reference evidence="1 2" key="1">
    <citation type="submission" date="2020-08" db="EMBL/GenBank/DDBJ databases">
        <title>Genomic Encyclopedia of Type Strains, Phase IV (KMG-IV): sequencing the most valuable type-strain genomes for metagenomic binning, comparative biology and taxonomic classification.</title>
        <authorList>
            <person name="Goeker M."/>
        </authorList>
    </citation>
    <scope>NUCLEOTIDE SEQUENCE [LARGE SCALE GENOMIC DNA]</scope>
    <source>
        <strain evidence="1 2">DSM 105721</strain>
    </source>
</reference>
<name>A0A7W6HUQ9_9BACT</name>